<dbReference type="AlphaFoldDB" id="A0A4U1MP51"/>
<feature type="transmembrane region" description="Helical" evidence="4">
    <location>
        <begin position="224"/>
        <end position="245"/>
    </location>
</feature>
<feature type="transmembrane region" description="Helical" evidence="4">
    <location>
        <begin position="158"/>
        <end position="175"/>
    </location>
</feature>
<dbReference type="Proteomes" id="UP000310541">
    <property type="component" value="Unassembled WGS sequence"/>
</dbReference>
<accession>A0A4U1MP51</accession>
<evidence type="ECO:0000256" key="4">
    <source>
        <dbReference type="SAM" id="Phobius"/>
    </source>
</evidence>
<feature type="transmembrane region" description="Helical" evidence="4">
    <location>
        <begin position="77"/>
        <end position="106"/>
    </location>
</feature>
<evidence type="ECO:0000256" key="3">
    <source>
        <dbReference type="ARBA" id="ARBA00022475"/>
    </source>
</evidence>
<sequence length="290" mass="33191">MAKNVLYQLIKFFLVIIGIIIVSSFLGMFINGFAFGWGSFQSNLVLTTKSLLNPKEMIAETIYEQTEFRVFPTFWNYYNYSITILLAAFFVTVFSGIGLSYISYILPKKITRPFANSLSFLEALPDIFVIFVVQYITILIYKHTDILLFSVAGSYERVYLLPIIILAFLPSLFFWKVSVLMVHQELEKPYVTLAIGKGMGKTVIFGYHIMRNAAFGLMNHIKPIIWILLSNLIILERLFNVYGISHFILEFPSPQTLALSLIMIYIPFFVILTVSQISISKLFGKEEIGT</sequence>
<organism evidence="5 6">
    <name type="scientific">Guptibacillus hwajinpoensis</name>
    <dbReference type="NCBI Taxonomy" id="208199"/>
    <lineage>
        <taxon>Bacteria</taxon>
        <taxon>Bacillati</taxon>
        <taxon>Bacillota</taxon>
        <taxon>Bacilli</taxon>
        <taxon>Bacillales</taxon>
        <taxon>Guptibacillaceae</taxon>
        <taxon>Guptibacillus</taxon>
    </lineage>
</organism>
<keyword evidence="4" id="KW-0812">Transmembrane</keyword>
<comment type="subcellular location">
    <subcellularLocation>
        <location evidence="1">Cell membrane</location>
        <topology evidence="1">Multi-pass membrane protein</topology>
    </subcellularLocation>
</comment>
<dbReference type="OrthoDB" id="2958608at2"/>
<proteinExistence type="predicted"/>
<dbReference type="PANTHER" id="PTHR30465">
    <property type="entry name" value="INNER MEMBRANE ABC TRANSPORTER"/>
    <property type="match status" value="1"/>
</dbReference>
<keyword evidence="4" id="KW-1133">Transmembrane helix</keyword>
<dbReference type="RefSeq" id="WP_136946141.1">
    <property type="nucleotide sequence ID" value="NZ_SWFM01000001.1"/>
</dbReference>
<reference evidence="5 6" key="1">
    <citation type="submission" date="2019-04" db="EMBL/GenBank/DDBJ databases">
        <title>Genome sequence of Bacillus hwajinpoensis strain Y2.</title>
        <authorList>
            <person name="Fair J.L."/>
            <person name="Maclea K.S."/>
        </authorList>
    </citation>
    <scope>NUCLEOTIDE SEQUENCE [LARGE SCALE GENOMIC DNA]</scope>
    <source>
        <strain evidence="5 6">Y2</strain>
    </source>
</reference>
<evidence type="ECO:0000256" key="2">
    <source>
        <dbReference type="ARBA" id="ARBA00022448"/>
    </source>
</evidence>
<dbReference type="EMBL" id="SWFM01000001">
    <property type="protein sequence ID" value="TKD72290.1"/>
    <property type="molecule type" value="Genomic_DNA"/>
</dbReference>
<protein>
    <submittedName>
        <fullName evidence="5">ABC transporter permease subunit</fullName>
    </submittedName>
</protein>
<keyword evidence="2" id="KW-0813">Transport</keyword>
<evidence type="ECO:0000256" key="1">
    <source>
        <dbReference type="ARBA" id="ARBA00004651"/>
    </source>
</evidence>
<evidence type="ECO:0000313" key="6">
    <source>
        <dbReference type="Proteomes" id="UP000310541"/>
    </source>
</evidence>
<feature type="transmembrane region" description="Helical" evidence="4">
    <location>
        <begin position="118"/>
        <end position="138"/>
    </location>
</feature>
<feature type="transmembrane region" description="Helical" evidence="4">
    <location>
        <begin position="12"/>
        <end position="37"/>
    </location>
</feature>
<name>A0A4U1MP51_9BACL</name>
<keyword evidence="4" id="KW-0472">Membrane</keyword>
<dbReference type="GO" id="GO:0005886">
    <property type="term" value="C:plasma membrane"/>
    <property type="evidence" value="ECO:0007669"/>
    <property type="project" value="UniProtKB-SubCell"/>
</dbReference>
<feature type="transmembrane region" description="Helical" evidence="4">
    <location>
        <begin position="257"/>
        <end position="275"/>
    </location>
</feature>
<evidence type="ECO:0000313" key="5">
    <source>
        <dbReference type="EMBL" id="TKD72290.1"/>
    </source>
</evidence>
<comment type="caution">
    <text evidence="5">The sequence shown here is derived from an EMBL/GenBank/DDBJ whole genome shotgun (WGS) entry which is preliminary data.</text>
</comment>
<gene>
    <name evidence="5" type="ORF">FBF83_05735</name>
</gene>
<dbReference type="PANTHER" id="PTHR30465:SF44">
    <property type="entry name" value="ABC-TYPE DIPEPTIDE_OLIGOPEPTIDE TRANSPORT SYSTEM, PERMEASE COMPONENT"/>
    <property type="match status" value="1"/>
</dbReference>
<keyword evidence="3" id="KW-1003">Cell membrane</keyword>